<dbReference type="AlphaFoldDB" id="A0A2W5IED4"/>
<dbReference type="GO" id="GO:0033214">
    <property type="term" value="P:siderophore-iron import into cell"/>
    <property type="evidence" value="ECO:0007669"/>
    <property type="project" value="TreeGrafter"/>
</dbReference>
<proteinExistence type="inferred from homology"/>
<evidence type="ECO:0000256" key="2">
    <source>
        <dbReference type="ARBA" id="ARBA00007935"/>
    </source>
</evidence>
<reference evidence="9 10" key="1">
    <citation type="submission" date="2017-08" db="EMBL/GenBank/DDBJ databases">
        <title>Infants hospitalized years apart are colonized by the same room-sourced microbial strains.</title>
        <authorList>
            <person name="Brooks B."/>
            <person name="Olm M.R."/>
            <person name="Firek B.A."/>
            <person name="Baker R."/>
            <person name="Thomas B.C."/>
            <person name="Morowitz M.J."/>
            <person name="Banfield J.F."/>
        </authorList>
    </citation>
    <scope>NUCLEOTIDE SEQUENCE [LARGE SCALE GENOMIC DNA]</scope>
    <source>
        <strain evidence="9">S2_006_000_R1_57</strain>
    </source>
</reference>
<feature type="transmembrane region" description="Helical" evidence="8">
    <location>
        <begin position="207"/>
        <end position="231"/>
    </location>
</feature>
<dbReference type="Pfam" id="PF01032">
    <property type="entry name" value="FecCD"/>
    <property type="match status" value="1"/>
</dbReference>
<dbReference type="PROSITE" id="PS51257">
    <property type="entry name" value="PROKAR_LIPOPROTEIN"/>
    <property type="match status" value="1"/>
</dbReference>
<feature type="transmembrane region" description="Helical" evidence="8">
    <location>
        <begin position="131"/>
        <end position="154"/>
    </location>
</feature>
<comment type="subcellular location">
    <subcellularLocation>
        <location evidence="1">Cell membrane</location>
        <topology evidence="1">Multi-pass membrane protein</topology>
    </subcellularLocation>
</comment>
<keyword evidence="7 8" id="KW-0472">Membrane</keyword>
<dbReference type="GO" id="GO:0022857">
    <property type="term" value="F:transmembrane transporter activity"/>
    <property type="evidence" value="ECO:0007669"/>
    <property type="project" value="InterPro"/>
</dbReference>
<keyword evidence="3" id="KW-0813">Transport</keyword>
<evidence type="ECO:0000256" key="5">
    <source>
        <dbReference type="ARBA" id="ARBA00022692"/>
    </source>
</evidence>
<dbReference type="RefSeq" id="WP_290598373.1">
    <property type="nucleotide sequence ID" value="NZ_JAPJOB010000002.1"/>
</dbReference>
<evidence type="ECO:0000256" key="6">
    <source>
        <dbReference type="ARBA" id="ARBA00022989"/>
    </source>
</evidence>
<feature type="transmembrane region" description="Helical" evidence="8">
    <location>
        <begin position="166"/>
        <end position="187"/>
    </location>
</feature>
<feature type="transmembrane region" description="Helical" evidence="8">
    <location>
        <begin position="72"/>
        <end position="94"/>
    </location>
</feature>
<feature type="transmembrane region" description="Helical" evidence="8">
    <location>
        <begin position="252"/>
        <end position="282"/>
    </location>
</feature>
<feature type="transmembrane region" description="Helical" evidence="8">
    <location>
        <begin position="101"/>
        <end position="125"/>
    </location>
</feature>
<evidence type="ECO:0000313" key="10">
    <source>
        <dbReference type="Proteomes" id="UP000248606"/>
    </source>
</evidence>
<evidence type="ECO:0000256" key="4">
    <source>
        <dbReference type="ARBA" id="ARBA00022475"/>
    </source>
</evidence>
<evidence type="ECO:0000256" key="7">
    <source>
        <dbReference type="ARBA" id="ARBA00023136"/>
    </source>
</evidence>
<evidence type="ECO:0000256" key="1">
    <source>
        <dbReference type="ARBA" id="ARBA00004651"/>
    </source>
</evidence>
<gene>
    <name evidence="9" type="ORF">DI579_02855</name>
</gene>
<accession>A0A2W5IED4</accession>
<sequence length="354" mass="36755">MTKNRTRRSIIVLVVLILLTIAAALVACVVGQVHATPHDVTNTILMSWGVKSDGTTPRIVTSTLWEVRFPRLVIALAVGAGLGCAGALLQGIFANPLAEPSIIGVSSGGAVFASGLLAIASLAGVERSYGFLKWGTALAAFIGALLTTLLVYSLSRVQGKTVVVNLILVGVAINAMAGGFVTLFSFIGGTMAQSQVVFWQLGSLAGAGWSSAVITLIITVIGIVIACLCAPKMDLLALGENQARHLGVNVERFRLCVIILVAALVGVGVAFAGVIAFVGLIVPHAIRLIIGPQHKWLLPTSAFGGAFVLLVADTCARTIISTAELPIGMLTSLIGGPIFLLLLRRYKSVGTGWQ</sequence>
<keyword evidence="4" id="KW-1003">Cell membrane</keyword>
<protein>
    <submittedName>
        <fullName evidence="9">Heme ABC transporter permease</fullName>
    </submittedName>
</protein>
<dbReference type="PANTHER" id="PTHR30472:SF25">
    <property type="entry name" value="ABC TRANSPORTER PERMEASE PROTEIN MJ0876-RELATED"/>
    <property type="match status" value="1"/>
</dbReference>
<organism evidence="9 10">
    <name type="scientific">Lawsonella clevelandensis</name>
    <dbReference type="NCBI Taxonomy" id="1528099"/>
    <lineage>
        <taxon>Bacteria</taxon>
        <taxon>Bacillati</taxon>
        <taxon>Actinomycetota</taxon>
        <taxon>Actinomycetes</taxon>
        <taxon>Mycobacteriales</taxon>
        <taxon>Lawsonellaceae</taxon>
        <taxon>Lawsonella</taxon>
    </lineage>
</organism>
<keyword evidence="5 8" id="KW-0812">Transmembrane</keyword>
<evidence type="ECO:0000256" key="8">
    <source>
        <dbReference type="SAM" id="Phobius"/>
    </source>
</evidence>
<dbReference type="SUPFAM" id="SSF81345">
    <property type="entry name" value="ABC transporter involved in vitamin B12 uptake, BtuC"/>
    <property type="match status" value="1"/>
</dbReference>
<keyword evidence="6 8" id="KW-1133">Transmembrane helix</keyword>
<evidence type="ECO:0000256" key="3">
    <source>
        <dbReference type="ARBA" id="ARBA00022448"/>
    </source>
</evidence>
<dbReference type="PANTHER" id="PTHR30472">
    <property type="entry name" value="FERRIC ENTEROBACTIN TRANSPORT SYSTEM PERMEASE PROTEIN"/>
    <property type="match status" value="1"/>
</dbReference>
<dbReference type="CDD" id="cd06550">
    <property type="entry name" value="TM_ABC_iron-siderophores_like"/>
    <property type="match status" value="1"/>
</dbReference>
<name>A0A2W5IED4_9ACTN</name>
<evidence type="ECO:0000313" key="9">
    <source>
        <dbReference type="EMBL" id="PZP89463.1"/>
    </source>
</evidence>
<comment type="similarity">
    <text evidence="2">Belongs to the binding-protein-dependent transport system permease family. FecCD subfamily.</text>
</comment>
<dbReference type="Proteomes" id="UP000248606">
    <property type="component" value="Unassembled WGS sequence"/>
</dbReference>
<dbReference type="GO" id="GO:0005886">
    <property type="term" value="C:plasma membrane"/>
    <property type="evidence" value="ECO:0007669"/>
    <property type="project" value="UniProtKB-SubCell"/>
</dbReference>
<feature type="transmembrane region" description="Helical" evidence="8">
    <location>
        <begin position="327"/>
        <end position="346"/>
    </location>
</feature>
<comment type="caution">
    <text evidence="9">The sequence shown here is derived from an EMBL/GenBank/DDBJ whole genome shotgun (WGS) entry which is preliminary data.</text>
</comment>
<dbReference type="InterPro" id="IPR000522">
    <property type="entry name" value="ABC_transptr_permease_BtuC"/>
</dbReference>
<dbReference type="InterPro" id="IPR037294">
    <property type="entry name" value="ABC_BtuC-like"/>
</dbReference>
<dbReference type="EMBL" id="QFOZ01000002">
    <property type="protein sequence ID" value="PZP89463.1"/>
    <property type="molecule type" value="Genomic_DNA"/>
</dbReference>
<dbReference type="FunFam" id="1.10.3470.10:FF:000001">
    <property type="entry name" value="Vitamin B12 ABC transporter permease BtuC"/>
    <property type="match status" value="1"/>
</dbReference>
<dbReference type="Gene3D" id="1.10.3470.10">
    <property type="entry name" value="ABC transporter involved in vitamin B12 uptake, BtuC"/>
    <property type="match status" value="1"/>
</dbReference>